<protein>
    <submittedName>
        <fullName evidence="1">Uncharacterized protein</fullName>
    </submittedName>
</protein>
<gene>
    <name evidence="1" type="ORF">OMM_13577</name>
</gene>
<dbReference type="EMBL" id="ATBP01002419">
    <property type="protein sequence ID" value="ETR65877.1"/>
    <property type="molecule type" value="Genomic_DNA"/>
</dbReference>
<sequence length="80" mass="9115">MEEEMQSLQQVVKVNNQKVIDLPPGFGANKLEVVSRPPTYNQDILISQLEKEIDIGLCSKVSIRSHKEIFDSLKEKYANI</sequence>
<dbReference type="Proteomes" id="UP000189670">
    <property type="component" value="Unassembled WGS sequence"/>
</dbReference>
<reference evidence="2" key="1">
    <citation type="submission" date="2012-11" db="EMBL/GenBank/DDBJ databases">
        <authorList>
            <person name="Lucero-Rivera Y.E."/>
            <person name="Tovar-Ramirez D."/>
        </authorList>
    </citation>
    <scope>NUCLEOTIDE SEQUENCE [LARGE SCALE GENOMIC DNA]</scope>
    <source>
        <strain evidence="2">Araruama</strain>
    </source>
</reference>
<proteinExistence type="predicted"/>
<name>A0A1V1NTG5_9BACT</name>
<comment type="caution">
    <text evidence="1">The sequence shown here is derived from an EMBL/GenBank/DDBJ whole genome shotgun (WGS) entry which is preliminary data.</text>
</comment>
<evidence type="ECO:0000313" key="2">
    <source>
        <dbReference type="Proteomes" id="UP000189670"/>
    </source>
</evidence>
<evidence type="ECO:0000313" key="1">
    <source>
        <dbReference type="EMBL" id="ETR65877.1"/>
    </source>
</evidence>
<dbReference type="AlphaFoldDB" id="A0A1V1NTG5"/>
<organism evidence="1 2">
    <name type="scientific">Candidatus Magnetoglobus multicellularis str. Araruama</name>
    <dbReference type="NCBI Taxonomy" id="890399"/>
    <lineage>
        <taxon>Bacteria</taxon>
        <taxon>Pseudomonadati</taxon>
        <taxon>Thermodesulfobacteriota</taxon>
        <taxon>Desulfobacteria</taxon>
        <taxon>Desulfobacterales</taxon>
        <taxon>Desulfobacteraceae</taxon>
        <taxon>Candidatus Magnetoglobus</taxon>
    </lineage>
</organism>
<accession>A0A1V1NTG5</accession>